<keyword evidence="9" id="KW-1185">Reference proteome</keyword>
<evidence type="ECO:0000259" key="6">
    <source>
        <dbReference type="PROSITE" id="PS50132"/>
    </source>
</evidence>
<dbReference type="InterPro" id="IPR036305">
    <property type="entry name" value="RGS_sf"/>
</dbReference>
<evidence type="ECO:0000256" key="3">
    <source>
        <dbReference type="ARBA" id="ARBA00022989"/>
    </source>
</evidence>
<dbReference type="PROSITE" id="PS50261">
    <property type="entry name" value="G_PROTEIN_RECEP_F2_4"/>
    <property type="match status" value="1"/>
</dbReference>
<feature type="transmembrane region" description="Helical" evidence="5">
    <location>
        <begin position="71"/>
        <end position="91"/>
    </location>
</feature>
<keyword evidence="3 5" id="KW-1133">Transmembrane helix</keyword>
<name>A0ABQ8ZCG6_9EUKA</name>
<proteinExistence type="predicted"/>
<dbReference type="PANTHER" id="PTHR23112">
    <property type="entry name" value="G PROTEIN-COUPLED RECEPTOR 157-RELATED"/>
    <property type="match status" value="1"/>
</dbReference>
<accession>A0ABQ8ZCG6</accession>
<dbReference type="PRINTS" id="PR02001">
    <property type="entry name" value="GCR1CAMPR"/>
</dbReference>
<dbReference type="InterPro" id="IPR044926">
    <property type="entry name" value="RGS_subdomain_2"/>
</dbReference>
<comment type="subcellular location">
    <subcellularLocation>
        <location evidence="1">Membrane</location>
        <topology evidence="1">Multi-pass membrane protein</topology>
    </subcellularLocation>
</comment>
<feature type="transmembrane region" description="Helical" evidence="5">
    <location>
        <begin position="13"/>
        <end position="35"/>
    </location>
</feature>
<feature type="transmembrane region" description="Helical" evidence="5">
    <location>
        <begin position="155"/>
        <end position="177"/>
    </location>
</feature>
<feature type="domain" description="RGS" evidence="6">
    <location>
        <begin position="264"/>
        <end position="383"/>
    </location>
</feature>
<keyword evidence="8" id="KW-0675">Receptor</keyword>
<dbReference type="PROSITE" id="PS50132">
    <property type="entry name" value="RGS"/>
    <property type="match status" value="1"/>
</dbReference>
<keyword evidence="2 5" id="KW-0812">Transmembrane</keyword>
<feature type="transmembrane region" description="Helical" evidence="5">
    <location>
        <begin position="230"/>
        <end position="253"/>
    </location>
</feature>
<evidence type="ECO:0000256" key="4">
    <source>
        <dbReference type="ARBA" id="ARBA00023136"/>
    </source>
</evidence>
<dbReference type="InterPro" id="IPR000832">
    <property type="entry name" value="GPCR_2_secretin-like"/>
</dbReference>
<dbReference type="SMART" id="SM00315">
    <property type="entry name" value="RGS"/>
    <property type="match status" value="1"/>
</dbReference>
<dbReference type="InterPro" id="IPR017981">
    <property type="entry name" value="GPCR_2-like_7TM"/>
</dbReference>
<evidence type="ECO:0000313" key="9">
    <source>
        <dbReference type="Proteomes" id="UP001150062"/>
    </source>
</evidence>
<dbReference type="InterPro" id="IPR022343">
    <property type="entry name" value="GCR1-cAMP_receptor"/>
</dbReference>
<dbReference type="Proteomes" id="UP001150062">
    <property type="component" value="Unassembled WGS sequence"/>
</dbReference>
<dbReference type="Pfam" id="PF00615">
    <property type="entry name" value="RGS"/>
    <property type="match status" value="1"/>
</dbReference>
<evidence type="ECO:0000313" key="8">
    <source>
        <dbReference type="EMBL" id="KAJ6254565.1"/>
    </source>
</evidence>
<evidence type="ECO:0000256" key="1">
    <source>
        <dbReference type="ARBA" id="ARBA00004141"/>
    </source>
</evidence>
<evidence type="ECO:0000259" key="7">
    <source>
        <dbReference type="PROSITE" id="PS50261"/>
    </source>
</evidence>
<protein>
    <submittedName>
        <fullName evidence="8">G protein-coupled receptor</fullName>
    </submittedName>
</protein>
<feature type="transmembrane region" description="Helical" evidence="5">
    <location>
        <begin position="111"/>
        <end position="130"/>
    </location>
</feature>
<dbReference type="CDD" id="cd07440">
    <property type="entry name" value="RGS"/>
    <property type="match status" value="1"/>
</dbReference>
<dbReference type="SUPFAM" id="SSF81321">
    <property type="entry name" value="Family A G protein-coupled receptor-like"/>
    <property type="match status" value="1"/>
</dbReference>
<evidence type="ECO:0000256" key="5">
    <source>
        <dbReference type="SAM" id="Phobius"/>
    </source>
</evidence>
<dbReference type="EMBL" id="JAOAOG010000018">
    <property type="protein sequence ID" value="KAJ6254565.1"/>
    <property type="molecule type" value="Genomic_DNA"/>
</dbReference>
<dbReference type="SUPFAM" id="SSF48097">
    <property type="entry name" value="Regulator of G-protein signaling, RGS"/>
    <property type="match status" value="1"/>
</dbReference>
<dbReference type="PANTHER" id="PTHR23112:SF0">
    <property type="entry name" value="TRANSMEMBRANE PROTEIN 116"/>
    <property type="match status" value="1"/>
</dbReference>
<comment type="caution">
    <text evidence="8">The sequence shown here is derived from an EMBL/GenBank/DDBJ whole genome shotgun (WGS) entry which is preliminary data.</text>
</comment>
<dbReference type="Pfam" id="PF00002">
    <property type="entry name" value="7tm_2"/>
    <property type="match status" value="1"/>
</dbReference>
<feature type="transmembrane region" description="Helical" evidence="5">
    <location>
        <begin position="202"/>
        <end position="218"/>
    </location>
</feature>
<sequence length="481" mass="56647">MVLPKDILNRCKLYSSIVSSLSILGSLFMVTSYLTFRELRISFTSKLIYLMSISNLFLGVSYLISIQGPCIFGAFLMQLWGQSHILLHLMITLNLDYFSRKGKDLREKLKLIYAVGYGVPLVTAIIPFITKSYGSADGAWCWIKYDESGKYERLIFYYIIVSCCCVYEIFVLIRLILQWNGESNKNTNTLKYETYKEVRKKILLYIFSLIVITFPGYINRSIQAFSNKESYIVLWQIHTILSPSHGIINAIIYSFHEKMKLPKSVSEFLDNKNSTKIFRQFCENRMMVENLDFLLVVYAFRNKSLRNNVLKVQTKNIIETYIENSSEKQINISSECRNKILMNYKSGDFETDIFNEALNQIENMLNKSIKTDFYESEERNQLVQFFREKEIKGNRVISEIFHKLFNKMRRKKYQKLVNYNPSNNIEFELSDYSNLSEVSDFSKQSEKQSDKSSDNQKYHKYWKSDFESSEKEIEKKNIIDH</sequence>
<evidence type="ECO:0000256" key="2">
    <source>
        <dbReference type="ARBA" id="ARBA00022692"/>
    </source>
</evidence>
<dbReference type="Gene3D" id="1.20.1070.10">
    <property type="entry name" value="Rhodopsin 7-helix transmembrane proteins"/>
    <property type="match status" value="1"/>
</dbReference>
<organism evidence="8 9">
    <name type="scientific">Anaeramoeba flamelloides</name>
    <dbReference type="NCBI Taxonomy" id="1746091"/>
    <lineage>
        <taxon>Eukaryota</taxon>
        <taxon>Metamonada</taxon>
        <taxon>Anaeramoebidae</taxon>
        <taxon>Anaeramoeba</taxon>
    </lineage>
</organism>
<feature type="domain" description="G-protein coupled receptors family 2 profile 2" evidence="7">
    <location>
        <begin position="11"/>
        <end position="257"/>
    </location>
</feature>
<keyword evidence="4 5" id="KW-0472">Membrane</keyword>
<dbReference type="Gene3D" id="1.10.167.10">
    <property type="entry name" value="Regulator of G-protein Signalling 4, domain 2"/>
    <property type="match status" value="1"/>
</dbReference>
<feature type="transmembrane region" description="Helical" evidence="5">
    <location>
        <begin position="47"/>
        <end position="65"/>
    </location>
</feature>
<reference evidence="8" key="1">
    <citation type="submission" date="2022-08" db="EMBL/GenBank/DDBJ databases">
        <title>Novel sulfate-reducing endosymbionts in the free-living metamonad Anaeramoeba.</title>
        <authorList>
            <person name="Jerlstrom-Hultqvist J."/>
            <person name="Cepicka I."/>
            <person name="Gallot-Lavallee L."/>
            <person name="Salas-Leiva D."/>
            <person name="Curtis B.A."/>
            <person name="Zahonova K."/>
            <person name="Pipaliya S."/>
            <person name="Dacks J."/>
            <person name="Roger A.J."/>
        </authorList>
    </citation>
    <scope>NUCLEOTIDE SEQUENCE</scope>
    <source>
        <strain evidence="8">Schooner1</strain>
    </source>
</reference>
<gene>
    <name evidence="8" type="ORF">M0813_12167</name>
</gene>
<dbReference type="InterPro" id="IPR016137">
    <property type="entry name" value="RGS"/>
</dbReference>